<keyword evidence="1" id="KW-0479">Metal-binding</keyword>
<gene>
    <name evidence="5" type="primary">20343007</name>
    <name evidence="4" type="ORF">GGTG_02549</name>
</gene>
<dbReference type="RefSeq" id="XP_009218585.1">
    <property type="nucleotide sequence ID" value="XM_009220321.1"/>
</dbReference>
<dbReference type="EnsemblFungi" id="EJT82576">
    <property type="protein sequence ID" value="EJT82576"/>
    <property type="gene ID" value="GGTG_02549"/>
</dbReference>
<dbReference type="SUPFAM" id="SSF57756">
    <property type="entry name" value="Retrovirus zinc finger-like domains"/>
    <property type="match status" value="1"/>
</dbReference>
<reference evidence="4" key="2">
    <citation type="submission" date="2010-07" db="EMBL/GenBank/DDBJ databases">
        <authorList>
            <consortium name="The Broad Institute Genome Sequencing Platform"/>
            <consortium name="Broad Institute Genome Sequencing Center for Infectious Disease"/>
            <person name="Ma L.-J."/>
            <person name="Dead R."/>
            <person name="Young S."/>
            <person name="Zeng Q."/>
            <person name="Koehrsen M."/>
            <person name="Alvarado L."/>
            <person name="Berlin A."/>
            <person name="Chapman S.B."/>
            <person name="Chen Z."/>
            <person name="Freedman E."/>
            <person name="Gellesch M."/>
            <person name="Goldberg J."/>
            <person name="Griggs A."/>
            <person name="Gujja S."/>
            <person name="Heilman E.R."/>
            <person name="Heiman D."/>
            <person name="Hepburn T."/>
            <person name="Howarth C."/>
            <person name="Jen D."/>
            <person name="Larson L."/>
            <person name="Mehta T."/>
            <person name="Neiman D."/>
            <person name="Pearson M."/>
            <person name="Roberts A."/>
            <person name="Saif S."/>
            <person name="Shea T."/>
            <person name="Shenoy N."/>
            <person name="Sisk P."/>
            <person name="Stolte C."/>
            <person name="Sykes S."/>
            <person name="Walk T."/>
            <person name="White J."/>
            <person name="Yandava C."/>
            <person name="Haas B."/>
            <person name="Nusbaum C."/>
            <person name="Birren B."/>
        </authorList>
    </citation>
    <scope>NUCLEOTIDE SEQUENCE</scope>
    <source>
        <strain evidence="4">R3-111a-1</strain>
    </source>
</reference>
<evidence type="ECO:0000259" key="3">
    <source>
        <dbReference type="PROSITE" id="PS50158"/>
    </source>
</evidence>
<accession>J3NMP3</accession>
<evidence type="ECO:0000313" key="4">
    <source>
        <dbReference type="EMBL" id="EJT82576.1"/>
    </source>
</evidence>
<dbReference type="GeneID" id="20343007"/>
<reference evidence="4" key="3">
    <citation type="submission" date="2010-09" db="EMBL/GenBank/DDBJ databases">
        <title>Annotation of Gaeumannomyces graminis var. tritici R3-111a-1.</title>
        <authorList>
            <consortium name="The Broad Institute Genome Sequencing Platform"/>
            <person name="Ma L.-J."/>
            <person name="Dead R."/>
            <person name="Young S.K."/>
            <person name="Zeng Q."/>
            <person name="Gargeya S."/>
            <person name="Fitzgerald M."/>
            <person name="Haas B."/>
            <person name="Abouelleil A."/>
            <person name="Alvarado L."/>
            <person name="Arachchi H.M."/>
            <person name="Berlin A."/>
            <person name="Brown A."/>
            <person name="Chapman S.B."/>
            <person name="Chen Z."/>
            <person name="Dunbar C."/>
            <person name="Freedman E."/>
            <person name="Gearin G."/>
            <person name="Gellesch M."/>
            <person name="Goldberg J."/>
            <person name="Griggs A."/>
            <person name="Gujja S."/>
            <person name="Heiman D."/>
            <person name="Howarth C."/>
            <person name="Larson L."/>
            <person name="Lui A."/>
            <person name="MacDonald P.J.P."/>
            <person name="Mehta T."/>
            <person name="Montmayeur A."/>
            <person name="Murphy C."/>
            <person name="Neiman D."/>
            <person name="Pearson M."/>
            <person name="Priest M."/>
            <person name="Roberts A."/>
            <person name="Saif S."/>
            <person name="Shea T."/>
            <person name="Shenoy N."/>
            <person name="Sisk P."/>
            <person name="Stolte C."/>
            <person name="Sykes S."/>
            <person name="Yandava C."/>
            <person name="Wortman J."/>
            <person name="Nusbaum C."/>
            <person name="Birren B."/>
        </authorList>
    </citation>
    <scope>NUCLEOTIDE SEQUENCE</scope>
    <source>
        <strain evidence="4">R3-111a-1</strain>
    </source>
</reference>
<feature type="compositionally biased region" description="Basic and acidic residues" evidence="2">
    <location>
        <begin position="199"/>
        <end position="211"/>
    </location>
</feature>
<dbReference type="Proteomes" id="UP000006039">
    <property type="component" value="Unassembled WGS sequence"/>
</dbReference>
<feature type="compositionally biased region" description="Low complexity" evidence="2">
    <location>
        <begin position="178"/>
        <end position="195"/>
    </location>
</feature>
<sequence>MDQNSHSRNQALDRPGAVDSMTRSRAATAAAQTRAFQQAVATITMKMKGLLQFRRCQICGTKGHWGDDCPHRDAASLHIGGRSTAATAATMATSAGPSSARNVASSAQPYRSAPDRNPPPASSRPLVPGRPSHRAGPNGAGHQGNRDRGSPPARGGHEGAAVGNKATSPAVPRILTEVRAAATVDKRAAASPASPRTRKFYESLRLPDYRD</sequence>
<dbReference type="VEuPathDB" id="FungiDB:GGTG_02549"/>
<evidence type="ECO:0000313" key="6">
    <source>
        <dbReference type="Proteomes" id="UP000006039"/>
    </source>
</evidence>
<keyword evidence="1" id="KW-0863">Zinc-finger</keyword>
<proteinExistence type="predicted"/>
<feature type="region of interest" description="Disordered" evidence="2">
    <location>
        <begin position="88"/>
        <end position="211"/>
    </location>
</feature>
<evidence type="ECO:0000313" key="5">
    <source>
        <dbReference type="EnsemblFungi" id="EJT82576"/>
    </source>
</evidence>
<dbReference type="GO" id="GO:0008270">
    <property type="term" value="F:zinc ion binding"/>
    <property type="evidence" value="ECO:0007669"/>
    <property type="project" value="UniProtKB-KW"/>
</dbReference>
<feature type="compositionally biased region" description="Polar residues" evidence="2">
    <location>
        <begin position="1"/>
        <end position="10"/>
    </location>
</feature>
<dbReference type="InterPro" id="IPR001878">
    <property type="entry name" value="Znf_CCHC"/>
</dbReference>
<name>J3NMP3_GAET3</name>
<organism evidence="4">
    <name type="scientific">Gaeumannomyces tritici (strain R3-111a-1)</name>
    <name type="common">Wheat and barley take-all root rot fungus</name>
    <name type="synonym">Gaeumannomyces graminis var. tritici</name>
    <dbReference type="NCBI Taxonomy" id="644352"/>
    <lineage>
        <taxon>Eukaryota</taxon>
        <taxon>Fungi</taxon>
        <taxon>Dikarya</taxon>
        <taxon>Ascomycota</taxon>
        <taxon>Pezizomycotina</taxon>
        <taxon>Sordariomycetes</taxon>
        <taxon>Sordariomycetidae</taxon>
        <taxon>Magnaporthales</taxon>
        <taxon>Magnaporthaceae</taxon>
        <taxon>Gaeumannomyces</taxon>
    </lineage>
</organism>
<protein>
    <recommendedName>
        <fullName evidence="3">CCHC-type domain-containing protein</fullName>
    </recommendedName>
</protein>
<keyword evidence="6" id="KW-1185">Reference proteome</keyword>
<dbReference type="Gene3D" id="4.10.60.10">
    <property type="entry name" value="Zinc finger, CCHC-type"/>
    <property type="match status" value="1"/>
</dbReference>
<dbReference type="HOGENOM" id="CLU_1304923_0_0_1"/>
<dbReference type="PROSITE" id="PS50158">
    <property type="entry name" value="ZF_CCHC"/>
    <property type="match status" value="1"/>
</dbReference>
<feature type="region of interest" description="Disordered" evidence="2">
    <location>
        <begin position="1"/>
        <end position="25"/>
    </location>
</feature>
<evidence type="ECO:0000256" key="1">
    <source>
        <dbReference type="PROSITE-ProRule" id="PRU00047"/>
    </source>
</evidence>
<dbReference type="InterPro" id="IPR036875">
    <property type="entry name" value="Znf_CCHC_sf"/>
</dbReference>
<reference evidence="5" key="4">
    <citation type="journal article" date="2015" name="G3 (Bethesda)">
        <title>Genome sequences of three phytopathogenic species of the Magnaporthaceae family of fungi.</title>
        <authorList>
            <person name="Okagaki L.H."/>
            <person name="Nunes C.C."/>
            <person name="Sailsbery J."/>
            <person name="Clay B."/>
            <person name="Brown D."/>
            <person name="John T."/>
            <person name="Oh Y."/>
            <person name="Young N."/>
            <person name="Fitzgerald M."/>
            <person name="Haas B.J."/>
            <person name="Zeng Q."/>
            <person name="Young S."/>
            <person name="Adiconis X."/>
            <person name="Fan L."/>
            <person name="Levin J.Z."/>
            <person name="Mitchell T.K."/>
            <person name="Okubara P.A."/>
            <person name="Farman M.L."/>
            <person name="Kohn L.M."/>
            <person name="Birren B."/>
            <person name="Ma L.-J."/>
            <person name="Dean R.A."/>
        </authorList>
    </citation>
    <scope>NUCLEOTIDE SEQUENCE</scope>
    <source>
        <strain evidence="5">R3-111a-1</strain>
    </source>
</reference>
<feature type="compositionally biased region" description="Low complexity" evidence="2">
    <location>
        <begin position="88"/>
        <end position="100"/>
    </location>
</feature>
<dbReference type="GO" id="GO:0003676">
    <property type="term" value="F:nucleic acid binding"/>
    <property type="evidence" value="ECO:0007669"/>
    <property type="project" value="InterPro"/>
</dbReference>
<keyword evidence="1" id="KW-0862">Zinc</keyword>
<evidence type="ECO:0000256" key="2">
    <source>
        <dbReference type="SAM" id="MobiDB-lite"/>
    </source>
</evidence>
<dbReference type="AlphaFoldDB" id="J3NMP3"/>
<feature type="domain" description="CCHC-type" evidence="3">
    <location>
        <begin position="54"/>
        <end position="70"/>
    </location>
</feature>
<dbReference type="EMBL" id="GL385395">
    <property type="protein sequence ID" value="EJT82576.1"/>
    <property type="molecule type" value="Genomic_DNA"/>
</dbReference>
<reference evidence="6" key="1">
    <citation type="submission" date="2010-07" db="EMBL/GenBank/DDBJ databases">
        <title>The genome sequence of Gaeumannomyces graminis var. tritici strain R3-111a-1.</title>
        <authorList>
            <consortium name="The Broad Institute Genome Sequencing Platform"/>
            <person name="Ma L.-J."/>
            <person name="Dead R."/>
            <person name="Young S."/>
            <person name="Zeng Q."/>
            <person name="Koehrsen M."/>
            <person name="Alvarado L."/>
            <person name="Berlin A."/>
            <person name="Chapman S.B."/>
            <person name="Chen Z."/>
            <person name="Freedman E."/>
            <person name="Gellesch M."/>
            <person name="Goldberg J."/>
            <person name="Griggs A."/>
            <person name="Gujja S."/>
            <person name="Heilman E.R."/>
            <person name="Heiman D."/>
            <person name="Hepburn T."/>
            <person name="Howarth C."/>
            <person name="Jen D."/>
            <person name="Larson L."/>
            <person name="Mehta T."/>
            <person name="Neiman D."/>
            <person name="Pearson M."/>
            <person name="Roberts A."/>
            <person name="Saif S."/>
            <person name="Shea T."/>
            <person name="Shenoy N."/>
            <person name="Sisk P."/>
            <person name="Stolte C."/>
            <person name="Sykes S."/>
            <person name="Walk T."/>
            <person name="White J."/>
            <person name="Yandava C."/>
            <person name="Haas B."/>
            <person name="Nusbaum C."/>
            <person name="Birren B."/>
        </authorList>
    </citation>
    <scope>NUCLEOTIDE SEQUENCE [LARGE SCALE GENOMIC DNA]</scope>
    <source>
        <strain evidence="6">R3-111a-1</strain>
    </source>
</reference>
<reference evidence="5" key="5">
    <citation type="submission" date="2018-04" db="UniProtKB">
        <authorList>
            <consortium name="EnsemblFungi"/>
        </authorList>
    </citation>
    <scope>IDENTIFICATION</scope>
    <source>
        <strain evidence="5">R3-111a-1</strain>
    </source>
</reference>